<evidence type="ECO:0000259" key="2">
    <source>
        <dbReference type="Pfam" id="PF03724"/>
    </source>
</evidence>
<evidence type="ECO:0000313" key="4">
    <source>
        <dbReference type="Proteomes" id="UP000481583"/>
    </source>
</evidence>
<dbReference type="Proteomes" id="UP000481583">
    <property type="component" value="Unassembled WGS sequence"/>
</dbReference>
<feature type="region of interest" description="Disordered" evidence="1">
    <location>
        <begin position="25"/>
        <end position="44"/>
    </location>
</feature>
<reference evidence="3 4" key="1">
    <citation type="submission" date="2020-02" db="EMBL/GenBank/DDBJ databases">
        <title>Whole-genome analyses of novel actinobacteria.</title>
        <authorList>
            <person name="Sahin N."/>
        </authorList>
    </citation>
    <scope>NUCLEOTIDE SEQUENCE [LARGE SCALE GENOMIC DNA]</scope>
    <source>
        <strain evidence="3 4">A7024</strain>
    </source>
</reference>
<comment type="caution">
    <text evidence="3">The sequence shown here is derived from an EMBL/GenBank/DDBJ whole genome shotgun (WGS) entry which is preliminary data.</text>
</comment>
<dbReference type="Gene3D" id="2.40.128.270">
    <property type="match status" value="1"/>
</dbReference>
<gene>
    <name evidence="3" type="ORF">G5C51_07665</name>
</gene>
<dbReference type="InterPro" id="IPR005184">
    <property type="entry name" value="DUF306_Meta_HslJ"/>
</dbReference>
<organism evidence="3 4">
    <name type="scientific">Streptomyces coryli</name>
    <dbReference type="NCBI Taxonomy" id="1128680"/>
    <lineage>
        <taxon>Bacteria</taxon>
        <taxon>Bacillati</taxon>
        <taxon>Actinomycetota</taxon>
        <taxon>Actinomycetes</taxon>
        <taxon>Kitasatosporales</taxon>
        <taxon>Streptomycetaceae</taxon>
        <taxon>Streptomyces</taxon>
    </lineage>
</organism>
<sequence>MTCAVLAAVGAVTLSLAGCGDEKVDGGAGSGGKDKGAVGAASEKPARPVAGTVWEIQSVTAAGGKELKAEPVRGKPATLEIKGDQASLRVCNGAGSAVKVGPDSVDFDGNWMSTKMACGGTADRLESTLHKVLKGKLEIAGDGNELTLKGTGGDVVRFTAAG</sequence>
<protein>
    <submittedName>
        <fullName evidence="3">META domain-containing protein</fullName>
    </submittedName>
</protein>
<dbReference type="Pfam" id="PF03724">
    <property type="entry name" value="META"/>
    <property type="match status" value="1"/>
</dbReference>
<evidence type="ECO:0000256" key="1">
    <source>
        <dbReference type="SAM" id="MobiDB-lite"/>
    </source>
</evidence>
<dbReference type="RefSeq" id="WP_165233831.1">
    <property type="nucleotide sequence ID" value="NZ_JAAKZV010000021.1"/>
</dbReference>
<feature type="domain" description="DUF306" evidence="2">
    <location>
        <begin position="48"/>
        <end position="158"/>
    </location>
</feature>
<evidence type="ECO:0000313" key="3">
    <source>
        <dbReference type="EMBL" id="NGN63784.1"/>
    </source>
</evidence>
<dbReference type="InterPro" id="IPR038670">
    <property type="entry name" value="HslJ-like_sf"/>
</dbReference>
<dbReference type="AlphaFoldDB" id="A0A6G4TV73"/>
<dbReference type="EMBL" id="JAAKZV010000021">
    <property type="protein sequence ID" value="NGN63784.1"/>
    <property type="molecule type" value="Genomic_DNA"/>
</dbReference>
<accession>A0A6G4TV73</accession>
<name>A0A6G4TV73_9ACTN</name>
<keyword evidence="4" id="KW-1185">Reference proteome</keyword>
<proteinExistence type="predicted"/>